<proteinExistence type="predicted"/>
<feature type="region of interest" description="Disordered" evidence="1">
    <location>
        <begin position="1454"/>
        <end position="1473"/>
    </location>
</feature>
<feature type="region of interest" description="Disordered" evidence="1">
    <location>
        <begin position="1608"/>
        <end position="1631"/>
    </location>
</feature>
<feature type="compositionally biased region" description="Basic and acidic residues" evidence="1">
    <location>
        <begin position="924"/>
        <end position="936"/>
    </location>
</feature>
<feature type="region of interest" description="Disordered" evidence="1">
    <location>
        <begin position="924"/>
        <end position="967"/>
    </location>
</feature>
<protein>
    <submittedName>
        <fullName evidence="2">Uncharacterized protein</fullName>
    </submittedName>
</protein>
<feature type="compositionally biased region" description="Polar residues" evidence="1">
    <location>
        <begin position="447"/>
        <end position="474"/>
    </location>
</feature>
<feature type="compositionally biased region" description="Polar residues" evidence="1">
    <location>
        <begin position="950"/>
        <end position="967"/>
    </location>
</feature>
<feature type="compositionally biased region" description="Basic and acidic residues" evidence="1">
    <location>
        <begin position="684"/>
        <end position="726"/>
    </location>
</feature>
<feature type="compositionally biased region" description="Polar residues" evidence="1">
    <location>
        <begin position="767"/>
        <end position="779"/>
    </location>
</feature>
<feature type="compositionally biased region" description="Low complexity" evidence="1">
    <location>
        <begin position="1229"/>
        <end position="1245"/>
    </location>
</feature>
<feature type="compositionally biased region" description="Polar residues" evidence="1">
    <location>
        <begin position="1705"/>
        <end position="1716"/>
    </location>
</feature>
<feature type="compositionally biased region" description="Low complexity" evidence="1">
    <location>
        <begin position="780"/>
        <end position="797"/>
    </location>
</feature>
<name>A0A8H5M1Q1_9AGAR</name>
<comment type="caution">
    <text evidence="2">The sequence shown here is derived from an EMBL/GenBank/DDBJ whole genome shotgun (WGS) entry which is preliminary data.</text>
</comment>
<feature type="compositionally biased region" description="Polar residues" evidence="1">
    <location>
        <begin position="215"/>
        <end position="229"/>
    </location>
</feature>
<reference evidence="2 3" key="1">
    <citation type="journal article" date="2020" name="ISME J.">
        <title>Uncovering the hidden diversity of litter-decomposition mechanisms in mushroom-forming fungi.</title>
        <authorList>
            <person name="Floudas D."/>
            <person name="Bentzer J."/>
            <person name="Ahren D."/>
            <person name="Johansson T."/>
            <person name="Persson P."/>
            <person name="Tunlid A."/>
        </authorList>
    </citation>
    <scope>NUCLEOTIDE SEQUENCE [LARGE SCALE GENOMIC DNA]</scope>
    <source>
        <strain evidence="2 3">CBS 661.87</strain>
    </source>
</reference>
<feature type="region of interest" description="Disordered" evidence="1">
    <location>
        <begin position="862"/>
        <end position="901"/>
    </location>
</feature>
<feature type="compositionally biased region" description="Low complexity" evidence="1">
    <location>
        <begin position="1690"/>
        <end position="1703"/>
    </location>
</feature>
<accession>A0A8H5M1Q1</accession>
<dbReference type="EMBL" id="JAACJP010000023">
    <property type="protein sequence ID" value="KAF5377602.1"/>
    <property type="molecule type" value="Genomic_DNA"/>
</dbReference>
<feature type="compositionally biased region" description="Basic and acidic residues" evidence="1">
    <location>
        <begin position="34"/>
        <end position="43"/>
    </location>
</feature>
<feature type="compositionally biased region" description="Polar residues" evidence="1">
    <location>
        <begin position="1679"/>
        <end position="1689"/>
    </location>
</feature>
<gene>
    <name evidence="2" type="ORF">D9615_005164</name>
</gene>
<feature type="compositionally biased region" description="Low complexity" evidence="1">
    <location>
        <begin position="75"/>
        <end position="86"/>
    </location>
</feature>
<sequence>MANTDKESTVSPQTSGKEGHGPAAEFFSGEGEEAGVKGADDAVKNVVASEVSKSTPAVSTETKPAITRPSLVQLGSGSTQTSTTTQPKRFSAVNINKKFLEKNSSGSASSPISQPAVKAGGPAPRPPTQSSASHSRLVTAKLTSTSPASSTSGAGWSRPSSAAPPNATGSHSPNNGSPPLPATSLGTTSSSAGAPQLPHAGKVIQPQPRAAIVSSGLSQKDSVGAASNKTVWGNVKPTAAHKMPDVRNEFPTAAEVAQVASSLRTAKLNDSREAAESAAASKQARMEEADTFRGVHLNPNAHHWDEMEEDDDNFLERVIEFGDGRQYKIEPADEPSADSSLTATDPNSSTEPHSVSKSRLDNILPSKDLGPPNLPVSKEERFADDFDRSWPRSRTSPAILRDVPLPSSHSGPSNLPPASPALSPDMQFQQEASRVLFNERSNRLEPYSNTPRSGSGQYTSKRGSWQESSSSPTELRNARDIPSHSHNIQLLQKPGTAEPQSRFRRFSGTSSSGGFGPGPSGAYNRDQLPRRDGPPASPRMSKDNFNLPGRDRESHERGRRSDMGPPSLPAHAMRGLSRDSVRQLPPHLSQIPASVPVAQGRRTSRDSRFGPPTPGDSSVPNSARLPSQSPVFSHTSAARISPAVSITPLPNLTAPELDEARKDVMQSAAARAKQRRQQEEEEREKEKERARRKAAELEERIKAAETEKAKAQEKLEAENLAKRQQEDEAIAVIEDAVKSVQLPKDPSDPRSARPNLRRPPSLKGLPTSDSAKTPVLQRQTLPTSTSVPSLTSAPTPAVQAESWRSKASPMLLIPIPQVRPSLPSFVPPAHDHVESLVPEEDLEVVDFQDMGKFVGVPDVPKSAKVEKQPGGFNAHPSSRPVASDFFDEPSRPGPPVSSTVAEEAWRQSLPQYAQHEQVVSLHREVEAKTSPKKDQSRNIIVADASRPSDVASNLPTKASSNSTDHVQTVVLSPQTSAVRTPRNQSFYKEAAMSALDDAMSRIKGALDGMQAGEAAKEGLPLAPSDSDLSMSKNGQVTTFGRSNSQKERWVPPALRLRNFECEPREVFHVTCSEPPRSPKPAWNAFVVRLPSISQHLDPINKRQLQLATKPSYQVRLDILSFDPPVEGMNRRDLSVNDVLFRKSIGGFRTKLKYRVMLPRFRPGPRVNLPAHPLPSKANGVGAFGRPAGADGVTTWRKPAQPKQASDDAIDNELGLTTTSRSPPPDTMASGSSVTSIPVSDSSTSTKLDGATARPRVPKMPAGSAVAFYRDSRIDAVEEDPKPSVNFIVGSELESRQASQATTPSKPQPNITVTSPIAPTTSLDSARHVKPTLTNGVKESLTTVNASSLVLSKADSKSSDDSVRHFGGVLNLPVNNSSLFQVDRVPLTPPTHHTASWARTSLAIPLKESPARGPDPEHLKAVWSQTSNKAGSHGVNSLEGIADDLTALPFTLQDVKSEDGETPPPSVSAPPSRMSLHDVTRAFQQVPPSSSSNPSPSHRTSPLTAPPARPPSYAYGLPPPPTGTMRPGYPYQSPVMSHSPSPGLMYPQMLSASPAPGRIPVNGHASLYGPPMWMPMQAGSTPQNHANMMRPMGSPYPPLMPYSPGPPPMYGHQSPASMQNPPQQQNGVQGNRDRNVSMMSPVMAHAGPAMYGSPVLMHAPVMPLPVPPNHGYMVPAGRGQTRTDNGQIPIQNSQQPNHHNQPHSGYNPSSSFVRPTW</sequence>
<feature type="compositionally biased region" description="Polar residues" evidence="1">
    <location>
        <begin position="615"/>
        <end position="638"/>
    </location>
</feature>
<feature type="compositionally biased region" description="Polar residues" evidence="1">
    <location>
        <begin position="51"/>
        <end position="62"/>
    </location>
</feature>
<feature type="compositionally biased region" description="Low complexity" evidence="1">
    <location>
        <begin position="104"/>
        <end position="113"/>
    </location>
</feature>
<feature type="region of interest" description="Disordered" evidence="1">
    <location>
        <begin position="1018"/>
        <end position="1045"/>
    </location>
</feature>
<feature type="compositionally biased region" description="Low complexity" evidence="1">
    <location>
        <begin position="182"/>
        <end position="195"/>
    </location>
</feature>
<feature type="compositionally biased region" description="Polar residues" evidence="1">
    <location>
        <begin position="337"/>
        <end position="357"/>
    </location>
</feature>
<feature type="compositionally biased region" description="Low complexity" evidence="1">
    <location>
        <begin position="1618"/>
        <end position="1629"/>
    </location>
</feature>
<evidence type="ECO:0000313" key="3">
    <source>
        <dbReference type="Proteomes" id="UP000565441"/>
    </source>
</evidence>
<feature type="region of interest" description="Disordered" evidence="1">
    <location>
        <begin position="325"/>
        <end position="803"/>
    </location>
</feature>
<feature type="region of interest" description="Disordered" evidence="1">
    <location>
        <begin position="1676"/>
        <end position="1716"/>
    </location>
</feature>
<evidence type="ECO:0000256" key="1">
    <source>
        <dbReference type="SAM" id="MobiDB-lite"/>
    </source>
</evidence>
<feature type="region of interest" description="Disordered" evidence="1">
    <location>
        <begin position="1294"/>
        <end position="1321"/>
    </location>
</feature>
<feature type="compositionally biased region" description="Low complexity" evidence="1">
    <location>
        <begin position="1486"/>
        <end position="1501"/>
    </location>
</feature>
<feature type="region of interest" description="Disordered" evidence="1">
    <location>
        <begin position="1187"/>
        <end position="1257"/>
    </location>
</feature>
<feature type="compositionally biased region" description="Polar residues" evidence="1">
    <location>
        <begin position="1295"/>
        <end position="1321"/>
    </location>
</feature>
<dbReference type="Proteomes" id="UP000565441">
    <property type="component" value="Unassembled WGS sequence"/>
</dbReference>
<feature type="compositionally biased region" description="Polar residues" evidence="1">
    <location>
        <begin position="1026"/>
        <end position="1043"/>
    </location>
</feature>
<feature type="compositionally biased region" description="Low complexity" evidence="1">
    <location>
        <begin position="143"/>
        <end position="157"/>
    </location>
</feature>
<organism evidence="2 3">
    <name type="scientific">Tricholomella constricta</name>
    <dbReference type="NCBI Taxonomy" id="117010"/>
    <lineage>
        <taxon>Eukaryota</taxon>
        <taxon>Fungi</taxon>
        <taxon>Dikarya</taxon>
        <taxon>Basidiomycota</taxon>
        <taxon>Agaricomycotina</taxon>
        <taxon>Agaricomycetes</taxon>
        <taxon>Agaricomycetidae</taxon>
        <taxon>Agaricales</taxon>
        <taxon>Tricholomatineae</taxon>
        <taxon>Lyophyllaceae</taxon>
        <taxon>Tricholomella</taxon>
    </lineage>
</organism>
<feature type="region of interest" description="Disordered" evidence="1">
    <location>
        <begin position="1483"/>
        <end position="1523"/>
    </location>
</feature>
<feature type="compositionally biased region" description="Basic and acidic residues" evidence="1">
    <location>
        <begin position="549"/>
        <end position="562"/>
    </location>
</feature>
<feature type="region of interest" description="Disordered" evidence="1">
    <location>
        <begin position="1"/>
        <end position="229"/>
    </location>
</feature>
<feature type="compositionally biased region" description="Basic and acidic residues" evidence="1">
    <location>
        <begin position="377"/>
        <end position="390"/>
    </location>
</feature>
<dbReference type="OrthoDB" id="2504896at2759"/>
<keyword evidence="3" id="KW-1185">Reference proteome</keyword>
<evidence type="ECO:0000313" key="2">
    <source>
        <dbReference type="EMBL" id="KAF5377602.1"/>
    </source>
</evidence>